<feature type="domain" description="CBS" evidence="20">
    <location>
        <begin position="250"/>
        <end position="305"/>
    </location>
</feature>
<evidence type="ECO:0000256" key="5">
    <source>
        <dbReference type="ARBA" id="ARBA00022670"/>
    </source>
</evidence>
<feature type="transmembrane region" description="Helical" evidence="16">
    <location>
        <begin position="143"/>
        <end position="164"/>
    </location>
</feature>
<keyword evidence="11 16" id="KW-1133">Transmembrane helix</keyword>
<dbReference type="InterPro" id="IPR046342">
    <property type="entry name" value="CBS_dom_sf"/>
</dbReference>
<dbReference type="GO" id="GO:0005886">
    <property type="term" value="C:plasma membrane"/>
    <property type="evidence" value="ECO:0007669"/>
    <property type="project" value="UniProtKB-SubCell"/>
</dbReference>
<reference evidence="21 22" key="1">
    <citation type="submission" date="2014-09" db="EMBL/GenBank/DDBJ databases">
        <title>Draft genome sequence of an obligately methylotrophic methanogen, Methanococcoides methylutens, isolated from marine sediment.</title>
        <authorList>
            <person name="Guan Y."/>
            <person name="Ngugi D.K."/>
            <person name="Blom J."/>
            <person name="Ali S."/>
            <person name="Ferry J.G."/>
            <person name="Stingl U."/>
        </authorList>
    </citation>
    <scope>NUCLEOTIDE SEQUENCE [LARGE SCALE GENOMIC DNA]</scope>
    <source>
        <strain evidence="21 22">DSM 2657</strain>
    </source>
</reference>
<evidence type="ECO:0000313" key="21">
    <source>
        <dbReference type="EMBL" id="KGK98495.1"/>
    </source>
</evidence>
<evidence type="ECO:0000256" key="13">
    <source>
        <dbReference type="ARBA" id="ARBA00023122"/>
    </source>
</evidence>
<evidence type="ECO:0000256" key="17">
    <source>
        <dbReference type="PIRSR" id="PIRSR006404-1"/>
    </source>
</evidence>
<keyword evidence="13 19" id="KW-0129">CBS domain</keyword>
<evidence type="ECO:0000256" key="8">
    <source>
        <dbReference type="ARBA" id="ARBA00022737"/>
    </source>
</evidence>
<comment type="similarity">
    <text evidence="2 16">Belongs to the peptidase M50B family.</text>
</comment>
<dbReference type="GO" id="GO:0046872">
    <property type="term" value="F:metal ion binding"/>
    <property type="evidence" value="ECO:0007669"/>
    <property type="project" value="UniProtKB-UniRule"/>
</dbReference>
<feature type="binding site" evidence="18">
    <location>
        <position position="68"/>
    </location>
    <ligand>
        <name>Zn(2+)</name>
        <dbReference type="ChEBI" id="CHEBI:29105"/>
        <note>catalytic</note>
    </ligand>
</feature>
<evidence type="ECO:0000256" key="3">
    <source>
        <dbReference type="ARBA" id="ARBA00022475"/>
    </source>
</evidence>
<keyword evidence="8" id="KW-0677">Repeat</keyword>
<dbReference type="SMART" id="SM00116">
    <property type="entry name" value="CBS"/>
    <property type="match status" value="2"/>
</dbReference>
<evidence type="ECO:0000256" key="14">
    <source>
        <dbReference type="ARBA" id="ARBA00023136"/>
    </source>
</evidence>
<keyword evidence="15" id="KW-0486">Methionine biosynthesis</keyword>
<comment type="cofactor">
    <cofactor evidence="16 18">
        <name>Zn(2+)</name>
        <dbReference type="ChEBI" id="CHEBI:29105"/>
    </cofactor>
    <text evidence="16 18">Binds 1 zinc ion per subunit.</text>
</comment>
<keyword evidence="5 16" id="KW-0645">Protease</keyword>
<keyword evidence="7 16" id="KW-0479">Metal-binding</keyword>
<dbReference type="RefSeq" id="WP_048196024.1">
    <property type="nucleotide sequence ID" value="NZ_CAAGSM010000004.1"/>
</dbReference>
<keyword evidence="10 16" id="KW-0862">Zinc</keyword>
<feature type="transmembrane region" description="Helical" evidence="16">
    <location>
        <begin position="213"/>
        <end position="228"/>
    </location>
</feature>
<dbReference type="Pfam" id="PF02163">
    <property type="entry name" value="Peptidase_M50"/>
    <property type="match status" value="2"/>
</dbReference>
<comment type="subcellular location">
    <subcellularLocation>
        <location evidence="1 16">Cell membrane</location>
        <topology evidence="1 16">Multi-pass membrane protein</topology>
    </subcellularLocation>
</comment>
<evidence type="ECO:0000256" key="12">
    <source>
        <dbReference type="ARBA" id="ARBA00023049"/>
    </source>
</evidence>
<dbReference type="InterPro" id="IPR016483">
    <property type="entry name" value="UCP006404_Pept_M50_CBS"/>
</dbReference>
<evidence type="ECO:0000256" key="16">
    <source>
        <dbReference type="PIRNR" id="PIRNR006404"/>
    </source>
</evidence>
<dbReference type="Gene3D" id="3.10.580.10">
    <property type="entry name" value="CBS-domain"/>
    <property type="match status" value="2"/>
</dbReference>
<dbReference type="InterPro" id="IPR000644">
    <property type="entry name" value="CBS_dom"/>
</dbReference>
<evidence type="ECO:0000256" key="19">
    <source>
        <dbReference type="PROSITE-ProRule" id="PRU00703"/>
    </source>
</evidence>
<evidence type="ECO:0000256" key="7">
    <source>
        <dbReference type="ARBA" id="ARBA00022723"/>
    </source>
</evidence>
<sequence length="367" mass="40006">MANSFKIGTIIGIPIKIHITFLLVLPFFAIIFAMNPAPYGFNDVVPASLGYALSFLTTILLFGCVLLHELGHSYLAKKYGVKITDITLFLIGGVSSMEEIPRDPGQEAKMAFAGPLVSFIIGGSLLLLNFAVAGAVSSFADSVIFRLVQMLGSINIVLGMFNLLPAFPMDGGRILRAWFARKMPYIQATHAAAGVGKMFAFLLGMLGLLSNPWNPWLILIAVFVYMGASGEDRSTAVTVTLEKVPVSEVMTKDIVSVEPSLTIDDLTQFMFEKKHMGYPVIEHNTLKGIITFTDVRKVMPLDRYSVLVSDVMTKDIVTIPKEATAADAFKLMVSNNIGRVLVVDENGSVSGILSRTDLMHTMMLLNE</sequence>
<feature type="binding site" evidence="18">
    <location>
        <position position="72"/>
    </location>
    <ligand>
        <name>Zn(2+)</name>
        <dbReference type="ChEBI" id="CHEBI:29105"/>
        <note>catalytic</note>
    </ligand>
</feature>
<gene>
    <name evidence="21" type="ORF">LI82_12440</name>
</gene>
<keyword evidence="14 16" id="KW-0472">Membrane</keyword>
<feature type="transmembrane region" description="Helical" evidence="16">
    <location>
        <begin position="49"/>
        <end position="68"/>
    </location>
</feature>
<dbReference type="CDD" id="cd06164">
    <property type="entry name" value="S2P-M50_SpoIVFB_CBS"/>
    <property type="match status" value="1"/>
</dbReference>
<feature type="transmembrane region" description="Helical" evidence="16">
    <location>
        <begin position="185"/>
        <end position="207"/>
    </location>
</feature>
<dbReference type="GO" id="GO:0006508">
    <property type="term" value="P:proteolysis"/>
    <property type="evidence" value="ECO:0007669"/>
    <property type="project" value="UniProtKB-KW"/>
</dbReference>
<dbReference type="Proteomes" id="UP000029859">
    <property type="component" value="Unassembled WGS sequence"/>
</dbReference>
<dbReference type="SUPFAM" id="SSF54631">
    <property type="entry name" value="CBS-domain pair"/>
    <property type="match status" value="1"/>
</dbReference>
<evidence type="ECO:0000256" key="18">
    <source>
        <dbReference type="PIRSR" id="PIRSR006404-2"/>
    </source>
</evidence>
<comment type="caution">
    <text evidence="21">The sequence shown here is derived from an EMBL/GenBank/DDBJ whole genome shotgun (WGS) entry which is preliminary data.</text>
</comment>
<dbReference type="EMBL" id="JRHO01000014">
    <property type="protein sequence ID" value="KGK98495.1"/>
    <property type="molecule type" value="Genomic_DNA"/>
</dbReference>
<dbReference type="AlphaFoldDB" id="A0A099T017"/>
<keyword evidence="9 16" id="KW-0378">Hydrolase</keyword>
<keyword evidence="3 16" id="KW-1003">Cell membrane</keyword>
<evidence type="ECO:0000256" key="11">
    <source>
        <dbReference type="ARBA" id="ARBA00022989"/>
    </source>
</evidence>
<feature type="transmembrane region" description="Helical" evidence="16">
    <location>
        <begin position="116"/>
        <end position="137"/>
    </location>
</feature>
<dbReference type="InterPro" id="IPR008915">
    <property type="entry name" value="Peptidase_M50"/>
</dbReference>
<keyword evidence="12 16" id="KW-0482">Metalloprotease</keyword>
<keyword evidence="4" id="KW-0028">Amino-acid biosynthesis</keyword>
<feature type="active site" evidence="17">
    <location>
        <position position="69"/>
    </location>
</feature>
<name>A0A099T017_METMT</name>
<dbReference type="PANTHER" id="PTHR39188:SF3">
    <property type="entry name" value="STAGE IV SPORULATION PROTEIN FB"/>
    <property type="match status" value="1"/>
</dbReference>
<keyword evidence="6 16" id="KW-0812">Transmembrane</keyword>
<feature type="transmembrane region" description="Helical" evidence="16">
    <location>
        <begin position="20"/>
        <end position="37"/>
    </location>
</feature>
<evidence type="ECO:0000313" key="22">
    <source>
        <dbReference type="Proteomes" id="UP000029859"/>
    </source>
</evidence>
<accession>A0A099T017</accession>
<keyword evidence="22" id="KW-1185">Reference proteome</keyword>
<evidence type="ECO:0000256" key="4">
    <source>
        <dbReference type="ARBA" id="ARBA00022605"/>
    </source>
</evidence>
<evidence type="ECO:0000256" key="9">
    <source>
        <dbReference type="ARBA" id="ARBA00022801"/>
    </source>
</evidence>
<proteinExistence type="inferred from homology"/>
<evidence type="ECO:0000256" key="10">
    <source>
        <dbReference type="ARBA" id="ARBA00022833"/>
    </source>
</evidence>
<dbReference type="PANTHER" id="PTHR39188">
    <property type="entry name" value="MEMBRANE-ASSOCIATED ZINC METALLOPROTEASE M50B"/>
    <property type="match status" value="1"/>
</dbReference>
<dbReference type="PIRSF" id="PIRSF006404">
    <property type="entry name" value="UCP006404_Pept_M50_CBS"/>
    <property type="match status" value="1"/>
</dbReference>
<feature type="binding site" evidence="18">
    <location>
        <position position="170"/>
    </location>
    <ligand>
        <name>Zn(2+)</name>
        <dbReference type="ChEBI" id="CHEBI:29105"/>
        <note>catalytic</note>
    </ligand>
</feature>
<dbReference type="OrthoDB" id="12044at2157"/>
<dbReference type="GO" id="GO:0008237">
    <property type="term" value="F:metallopeptidase activity"/>
    <property type="evidence" value="ECO:0007669"/>
    <property type="project" value="UniProtKB-UniRule"/>
</dbReference>
<dbReference type="Pfam" id="PF00571">
    <property type="entry name" value="CBS"/>
    <property type="match status" value="2"/>
</dbReference>
<evidence type="ECO:0000256" key="2">
    <source>
        <dbReference type="ARBA" id="ARBA00007931"/>
    </source>
</evidence>
<evidence type="ECO:0000256" key="6">
    <source>
        <dbReference type="ARBA" id="ARBA00022692"/>
    </source>
</evidence>
<evidence type="ECO:0000259" key="20">
    <source>
        <dbReference type="PROSITE" id="PS51371"/>
    </source>
</evidence>
<dbReference type="PROSITE" id="PS51371">
    <property type="entry name" value="CBS"/>
    <property type="match status" value="2"/>
</dbReference>
<feature type="domain" description="CBS" evidence="20">
    <location>
        <begin position="312"/>
        <end position="367"/>
    </location>
</feature>
<evidence type="ECO:0000256" key="1">
    <source>
        <dbReference type="ARBA" id="ARBA00004651"/>
    </source>
</evidence>
<evidence type="ECO:0000256" key="15">
    <source>
        <dbReference type="ARBA" id="ARBA00023167"/>
    </source>
</evidence>
<dbReference type="GO" id="GO:0009086">
    <property type="term" value="P:methionine biosynthetic process"/>
    <property type="evidence" value="ECO:0007669"/>
    <property type="project" value="UniProtKB-KW"/>
</dbReference>
<organism evidence="21 22">
    <name type="scientific">Methanococcoides methylutens</name>
    <dbReference type="NCBI Taxonomy" id="2226"/>
    <lineage>
        <taxon>Archaea</taxon>
        <taxon>Methanobacteriati</taxon>
        <taxon>Methanobacteriota</taxon>
        <taxon>Stenosarchaea group</taxon>
        <taxon>Methanomicrobia</taxon>
        <taxon>Methanosarcinales</taxon>
        <taxon>Methanosarcinaceae</taxon>
        <taxon>Methanococcoides</taxon>
    </lineage>
</organism>
<protein>
    <recommendedName>
        <fullName evidence="16">Zinc metalloprotease</fullName>
    </recommendedName>
</protein>
<dbReference type="CDD" id="cd04801">
    <property type="entry name" value="CBS_pair_peptidase_M50"/>
    <property type="match status" value="1"/>
</dbReference>